<accession>A0A6A7BRQ7</accession>
<dbReference type="Proteomes" id="UP000799421">
    <property type="component" value="Unassembled WGS sequence"/>
</dbReference>
<gene>
    <name evidence="1" type="ORF">K470DRAFT_296997</name>
</gene>
<evidence type="ECO:0000313" key="1">
    <source>
        <dbReference type="EMBL" id="KAF2857587.1"/>
    </source>
</evidence>
<dbReference type="AlphaFoldDB" id="A0A6A7BRQ7"/>
<dbReference type="OrthoDB" id="5343483at2759"/>
<evidence type="ECO:0000313" key="2">
    <source>
        <dbReference type="Proteomes" id="UP000799421"/>
    </source>
</evidence>
<reference evidence="1" key="1">
    <citation type="journal article" date="2020" name="Stud. Mycol.">
        <title>101 Dothideomycetes genomes: a test case for predicting lifestyles and emergence of pathogens.</title>
        <authorList>
            <person name="Haridas S."/>
            <person name="Albert R."/>
            <person name="Binder M."/>
            <person name="Bloem J."/>
            <person name="Labutti K."/>
            <person name="Salamov A."/>
            <person name="Andreopoulos B."/>
            <person name="Baker S."/>
            <person name="Barry K."/>
            <person name="Bills G."/>
            <person name="Bluhm B."/>
            <person name="Cannon C."/>
            <person name="Castanera R."/>
            <person name="Culley D."/>
            <person name="Daum C."/>
            <person name="Ezra D."/>
            <person name="Gonzalez J."/>
            <person name="Henrissat B."/>
            <person name="Kuo A."/>
            <person name="Liang C."/>
            <person name="Lipzen A."/>
            <person name="Lutzoni F."/>
            <person name="Magnuson J."/>
            <person name="Mondo S."/>
            <person name="Nolan M."/>
            <person name="Ohm R."/>
            <person name="Pangilinan J."/>
            <person name="Park H.-J."/>
            <person name="Ramirez L."/>
            <person name="Alfaro M."/>
            <person name="Sun H."/>
            <person name="Tritt A."/>
            <person name="Yoshinaga Y."/>
            <person name="Zwiers L.-H."/>
            <person name="Turgeon B."/>
            <person name="Goodwin S."/>
            <person name="Spatafora J."/>
            <person name="Crous P."/>
            <person name="Grigoriev I."/>
        </authorList>
    </citation>
    <scope>NUCLEOTIDE SEQUENCE</scope>
    <source>
        <strain evidence="1">CBS 480.64</strain>
    </source>
</reference>
<keyword evidence="2" id="KW-1185">Reference proteome</keyword>
<dbReference type="EMBL" id="MU006036">
    <property type="protein sequence ID" value="KAF2857587.1"/>
    <property type="molecule type" value="Genomic_DNA"/>
</dbReference>
<name>A0A6A7BRQ7_9PEZI</name>
<proteinExistence type="predicted"/>
<organism evidence="1 2">
    <name type="scientific">Piedraia hortae CBS 480.64</name>
    <dbReference type="NCBI Taxonomy" id="1314780"/>
    <lineage>
        <taxon>Eukaryota</taxon>
        <taxon>Fungi</taxon>
        <taxon>Dikarya</taxon>
        <taxon>Ascomycota</taxon>
        <taxon>Pezizomycotina</taxon>
        <taxon>Dothideomycetes</taxon>
        <taxon>Dothideomycetidae</taxon>
        <taxon>Capnodiales</taxon>
        <taxon>Piedraiaceae</taxon>
        <taxon>Piedraia</taxon>
    </lineage>
</organism>
<protein>
    <submittedName>
        <fullName evidence="1">Uncharacterized protein</fullName>
    </submittedName>
</protein>
<sequence>MELPTELQTATVEILSIVLKNLSLHTLTALSIESIQRKHSAERLLVWPLQWTTRHLELLGCTFVEHAPASYTTDLPPLVPSNNDNTVESLVSNLTQSAGFLSSREHALGGIFSTTLTEMVDDIDFHYGSKFKTLQCTMFYSLRVPAAACLWVDEALIRSWRMRSLSQGLSFDKRFAKIAPERDPYIAGLLIALAQYKSRNPNKKQCQADHLHAHVLMSHAEDVPYMTLYSAPVPTALLDKLSHPAKSVPVPSEFCIHASKIHFQPAWTFRERVLQMMYPQGLEPVLKSDWHEWQIDRYVAIKW</sequence>